<protein>
    <submittedName>
        <fullName evidence="1">Putative secreted protein</fullName>
    </submittedName>
</protein>
<accession>A0A6M2DFG2</accession>
<dbReference type="AlphaFoldDB" id="A0A6M2DFG2"/>
<evidence type="ECO:0000313" key="1">
    <source>
        <dbReference type="EMBL" id="NOV44544.1"/>
    </source>
</evidence>
<dbReference type="EMBL" id="GIIL01000818">
    <property type="protein sequence ID" value="NOV44544.1"/>
    <property type="molecule type" value="Transcribed_RNA"/>
</dbReference>
<organism evidence="1">
    <name type="scientific">Xenopsylla cheopis</name>
    <name type="common">Oriental rat flea</name>
    <name type="synonym">Pulex cheopis</name>
    <dbReference type="NCBI Taxonomy" id="163159"/>
    <lineage>
        <taxon>Eukaryota</taxon>
        <taxon>Metazoa</taxon>
        <taxon>Ecdysozoa</taxon>
        <taxon>Arthropoda</taxon>
        <taxon>Hexapoda</taxon>
        <taxon>Insecta</taxon>
        <taxon>Pterygota</taxon>
        <taxon>Neoptera</taxon>
        <taxon>Endopterygota</taxon>
        <taxon>Siphonaptera</taxon>
        <taxon>Pulicidae</taxon>
        <taxon>Xenopsyllinae</taxon>
        <taxon>Xenopsylla</taxon>
    </lineage>
</organism>
<name>A0A6M2DFG2_XENCH</name>
<reference evidence="1" key="1">
    <citation type="submission" date="2020-03" db="EMBL/GenBank/DDBJ databases">
        <title>Transcriptomic Profiling of the Digestive Tract of the Rat Flea, Xenopsylla cheopis, Following Blood Feeding and Infection with Yersinia pestis.</title>
        <authorList>
            <person name="Bland D.M."/>
            <person name="Martens C.A."/>
            <person name="Virtaneva K."/>
            <person name="Kanakabandi K."/>
            <person name="Long D."/>
            <person name="Rosenke R."/>
            <person name="Saturday G.A."/>
            <person name="Hoyt F.H."/>
            <person name="Bruno D.P."/>
            <person name="Ribeiro J.M.C."/>
            <person name="Hinnebusch J."/>
        </authorList>
    </citation>
    <scope>NUCLEOTIDE SEQUENCE</scope>
</reference>
<sequence>MKRWIPKYKGWRSLKIKTDDGIYSEVVFPIRRRTENLHRFKIIKQNRASKRWKHLGHNIASVVTCSLPRPSINYSHLRDRHFQSTT</sequence>
<proteinExistence type="predicted"/>